<organism evidence="1 2">
    <name type="scientific">Bursaphelenchus okinawaensis</name>
    <dbReference type="NCBI Taxonomy" id="465554"/>
    <lineage>
        <taxon>Eukaryota</taxon>
        <taxon>Metazoa</taxon>
        <taxon>Ecdysozoa</taxon>
        <taxon>Nematoda</taxon>
        <taxon>Chromadorea</taxon>
        <taxon>Rhabditida</taxon>
        <taxon>Tylenchina</taxon>
        <taxon>Tylenchomorpha</taxon>
        <taxon>Aphelenchoidea</taxon>
        <taxon>Aphelenchoididae</taxon>
        <taxon>Bursaphelenchus</taxon>
    </lineage>
</organism>
<dbReference type="AlphaFoldDB" id="A0A811KEH6"/>
<protein>
    <submittedName>
        <fullName evidence="1">Uncharacterized protein</fullName>
    </submittedName>
</protein>
<evidence type="ECO:0000313" key="2">
    <source>
        <dbReference type="Proteomes" id="UP000614601"/>
    </source>
</evidence>
<dbReference type="EMBL" id="CAJFDH010000003">
    <property type="protein sequence ID" value="CAD5214237.1"/>
    <property type="molecule type" value="Genomic_DNA"/>
</dbReference>
<dbReference type="OrthoDB" id="10500625at2759"/>
<reference evidence="1" key="1">
    <citation type="submission" date="2020-09" db="EMBL/GenBank/DDBJ databases">
        <authorList>
            <person name="Kikuchi T."/>
        </authorList>
    </citation>
    <scope>NUCLEOTIDE SEQUENCE</scope>
    <source>
        <strain evidence="1">SH1</strain>
    </source>
</reference>
<evidence type="ECO:0000313" key="1">
    <source>
        <dbReference type="EMBL" id="CAD5214237.1"/>
    </source>
</evidence>
<dbReference type="Proteomes" id="UP000783686">
    <property type="component" value="Unassembled WGS sequence"/>
</dbReference>
<name>A0A811KEH6_9BILA</name>
<gene>
    <name evidence="1" type="ORF">BOKJ2_LOCUS5492</name>
</gene>
<comment type="caution">
    <text evidence="1">The sequence shown here is derived from an EMBL/GenBank/DDBJ whole genome shotgun (WGS) entry which is preliminary data.</text>
</comment>
<sequence length="223" mass="25627">MLLELTAHKQFKAYSIMNGTRCAWDIPGWNDTKNRAHSYIMGKYISLSPGKAVRWGSVSCNDKVLNVVDITDIPDSELPPSIKEIEKECWKMDVDDKYCVDNLDSDDTILVPRRNPIYYTLSVTVYRFCCGGGYECEGDGGNRCSYFIYDHETGVDFYIDDQVEWTSDKHKRPVYLIPTITVDDQFTNKTKHNVTTPRPPVTVTASPPSGCYSNFWFYFKGWF</sequence>
<dbReference type="Proteomes" id="UP000614601">
    <property type="component" value="Unassembled WGS sequence"/>
</dbReference>
<keyword evidence="2" id="KW-1185">Reference proteome</keyword>
<dbReference type="EMBL" id="CAJFCW020000003">
    <property type="protein sequence ID" value="CAG9102362.1"/>
    <property type="molecule type" value="Genomic_DNA"/>
</dbReference>
<accession>A0A811KEH6</accession>
<proteinExistence type="predicted"/>